<organism evidence="1 2">
    <name type="scientific">Ladona fulva</name>
    <name type="common">Scarce chaser dragonfly</name>
    <name type="synonym">Libellula fulva</name>
    <dbReference type="NCBI Taxonomy" id="123851"/>
    <lineage>
        <taxon>Eukaryota</taxon>
        <taxon>Metazoa</taxon>
        <taxon>Ecdysozoa</taxon>
        <taxon>Arthropoda</taxon>
        <taxon>Hexapoda</taxon>
        <taxon>Insecta</taxon>
        <taxon>Pterygota</taxon>
        <taxon>Palaeoptera</taxon>
        <taxon>Odonata</taxon>
        <taxon>Epiprocta</taxon>
        <taxon>Anisoptera</taxon>
        <taxon>Libelluloidea</taxon>
        <taxon>Libellulidae</taxon>
        <taxon>Ladona</taxon>
    </lineage>
</organism>
<proteinExistence type="predicted"/>
<evidence type="ECO:0000313" key="2">
    <source>
        <dbReference type="Proteomes" id="UP000792457"/>
    </source>
</evidence>
<evidence type="ECO:0000313" key="1">
    <source>
        <dbReference type="EMBL" id="KAG8227986.1"/>
    </source>
</evidence>
<sequence length="164" mass="19587">VNRTFNIGFQEHHTSWKTHRYNWLPSAEEIPKELNETAPDGHLEMFTLINALKHTFTIMQKYACGLEQVTWDLEDQNSPFKKNFTEAEFELRDIICEIEVALIEKGEKRPEDIQRDLMPEDIRKVNQVTDMNLRDWLIFRDYMNAVEYVIQVFEFLQSKMETKA</sequence>
<dbReference type="EMBL" id="KZ308354">
    <property type="protein sequence ID" value="KAG8227986.1"/>
    <property type="molecule type" value="Genomic_DNA"/>
</dbReference>
<name>A0A8K0K451_LADFU</name>
<protein>
    <submittedName>
        <fullName evidence="1">Uncharacterized protein</fullName>
    </submittedName>
</protein>
<keyword evidence="2" id="KW-1185">Reference proteome</keyword>
<dbReference type="OrthoDB" id="6049566at2759"/>
<reference evidence="1" key="2">
    <citation type="submission" date="2017-10" db="EMBL/GenBank/DDBJ databases">
        <title>Ladona fulva Genome sequencing and assembly.</title>
        <authorList>
            <person name="Murali S."/>
            <person name="Richards S."/>
            <person name="Bandaranaike D."/>
            <person name="Bellair M."/>
            <person name="Blankenburg K."/>
            <person name="Chao H."/>
            <person name="Dinh H."/>
            <person name="Doddapaneni H."/>
            <person name="Dugan-Rocha S."/>
            <person name="Elkadiri S."/>
            <person name="Gnanaolivu R."/>
            <person name="Hernandez B."/>
            <person name="Skinner E."/>
            <person name="Javaid M."/>
            <person name="Lee S."/>
            <person name="Li M."/>
            <person name="Ming W."/>
            <person name="Munidasa M."/>
            <person name="Muniz J."/>
            <person name="Nguyen L."/>
            <person name="Hughes D."/>
            <person name="Osuji N."/>
            <person name="Pu L.-L."/>
            <person name="Puazo M."/>
            <person name="Qu C."/>
            <person name="Quiroz J."/>
            <person name="Raj R."/>
            <person name="Weissenberger G."/>
            <person name="Xin Y."/>
            <person name="Zou X."/>
            <person name="Han Y."/>
            <person name="Worley K."/>
            <person name="Muzny D."/>
            <person name="Gibbs R."/>
        </authorList>
    </citation>
    <scope>NUCLEOTIDE SEQUENCE</scope>
    <source>
        <strain evidence="1">Sampled in the wild</strain>
    </source>
</reference>
<reference evidence="1" key="1">
    <citation type="submission" date="2013-04" db="EMBL/GenBank/DDBJ databases">
        <authorList>
            <person name="Qu J."/>
            <person name="Murali S.C."/>
            <person name="Bandaranaike D."/>
            <person name="Bellair M."/>
            <person name="Blankenburg K."/>
            <person name="Chao H."/>
            <person name="Dinh H."/>
            <person name="Doddapaneni H."/>
            <person name="Downs B."/>
            <person name="Dugan-Rocha S."/>
            <person name="Elkadiri S."/>
            <person name="Gnanaolivu R.D."/>
            <person name="Hernandez B."/>
            <person name="Javaid M."/>
            <person name="Jayaseelan J.C."/>
            <person name="Lee S."/>
            <person name="Li M."/>
            <person name="Ming W."/>
            <person name="Munidasa M."/>
            <person name="Muniz J."/>
            <person name="Nguyen L."/>
            <person name="Ongeri F."/>
            <person name="Osuji N."/>
            <person name="Pu L.-L."/>
            <person name="Puazo M."/>
            <person name="Qu C."/>
            <person name="Quiroz J."/>
            <person name="Raj R."/>
            <person name="Weissenberger G."/>
            <person name="Xin Y."/>
            <person name="Zou X."/>
            <person name="Han Y."/>
            <person name="Richards S."/>
            <person name="Worley K."/>
            <person name="Muzny D."/>
            <person name="Gibbs R."/>
        </authorList>
    </citation>
    <scope>NUCLEOTIDE SEQUENCE</scope>
    <source>
        <strain evidence="1">Sampled in the wild</strain>
    </source>
</reference>
<dbReference type="AlphaFoldDB" id="A0A8K0K451"/>
<comment type="caution">
    <text evidence="1">The sequence shown here is derived from an EMBL/GenBank/DDBJ whole genome shotgun (WGS) entry which is preliminary data.</text>
</comment>
<dbReference type="Proteomes" id="UP000792457">
    <property type="component" value="Unassembled WGS sequence"/>
</dbReference>
<gene>
    <name evidence="1" type="ORF">J437_LFUL007200</name>
</gene>
<accession>A0A8K0K451</accession>
<feature type="non-terminal residue" evidence="1">
    <location>
        <position position="164"/>
    </location>
</feature>